<sequence>MVQQVDAAWEDHRAVGAAGVRLAAVAGQGVQGGVPDRGGRVVEHGDQVVQDLRYEQVVQQVAALFAYAGLGVAQAPADRGDGGGAVAHQFAEGLGAAGLAAQGVDQGVRLYVGQRVRSYVCRGFFPHDFLYVVPYVRPCPRFLG</sequence>
<evidence type="ECO:0000313" key="1">
    <source>
        <dbReference type="EMBL" id="GAA2621461.1"/>
    </source>
</evidence>
<proteinExistence type="predicted"/>
<dbReference type="EMBL" id="BAAASJ010000005">
    <property type="protein sequence ID" value="GAA2621461.1"/>
    <property type="molecule type" value="Genomic_DNA"/>
</dbReference>
<gene>
    <name evidence="1" type="ORF">GCM10010307_05290</name>
</gene>
<comment type="caution">
    <text evidence="1">The sequence shown here is derived from an EMBL/GenBank/DDBJ whole genome shotgun (WGS) entry which is preliminary data.</text>
</comment>
<keyword evidence="2" id="KW-1185">Reference proteome</keyword>
<accession>A0ABP6CL67</accession>
<protein>
    <submittedName>
        <fullName evidence="1">Uncharacterized protein</fullName>
    </submittedName>
</protein>
<organism evidence="1 2">
    <name type="scientific">Streptomyces vastus</name>
    <dbReference type="NCBI Taxonomy" id="285451"/>
    <lineage>
        <taxon>Bacteria</taxon>
        <taxon>Bacillati</taxon>
        <taxon>Actinomycetota</taxon>
        <taxon>Actinomycetes</taxon>
        <taxon>Kitasatosporales</taxon>
        <taxon>Streptomycetaceae</taxon>
        <taxon>Streptomyces</taxon>
    </lineage>
</organism>
<reference evidence="2" key="1">
    <citation type="journal article" date="2019" name="Int. J. Syst. Evol. Microbiol.">
        <title>The Global Catalogue of Microorganisms (GCM) 10K type strain sequencing project: providing services to taxonomists for standard genome sequencing and annotation.</title>
        <authorList>
            <consortium name="The Broad Institute Genomics Platform"/>
            <consortium name="The Broad Institute Genome Sequencing Center for Infectious Disease"/>
            <person name="Wu L."/>
            <person name="Ma J."/>
        </authorList>
    </citation>
    <scope>NUCLEOTIDE SEQUENCE [LARGE SCALE GENOMIC DNA]</scope>
    <source>
        <strain evidence="2">JCM 4524</strain>
    </source>
</reference>
<dbReference type="Proteomes" id="UP001500151">
    <property type="component" value="Unassembled WGS sequence"/>
</dbReference>
<evidence type="ECO:0000313" key="2">
    <source>
        <dbReference type="Proteomes" id="UP001500151"/>
    </source>
</evidence>
<name>A0ABP6CL67_9ACTN</name>